<organism evidence="2 4">
    <name type="scientific">Adineta ricciae</name>
    <name type="common">Rotifer</name>
    <dbReference type="NCBI Taxonomy" id="249248"/>
    <lineage>
        <taxon>Eukaryota</taxon>
        <taxon>Metazoa</taxon>
        <taxon>Spiralia</taxon>
        <taxon>Gnathifera</taxon>
        <taxon>Rotifera</taxon>
        <taxon>Eurotatoria</taxon>
        <taxon>Bdelloidea</taxon>
        <taxon>Adinetida</taxon>
        <taxon>Adinetidae</taxon>
        <taxon>Adineta</taxon>
    </lineage>
</organism>
<evidence type="ECO:0000313" key="2">
    <source>
        <dbReference type="EMBL" id="CAF1335444.1"/>
    </source>
</evidence>
<dbReference type="EMBL" id="CAJNOR010000862">
    <property type="protein sequence ID" value="CAF1023950.1"/>
    <property type="molecule type" value="Genomic_DNA"/>
</dbReference>
<proteinExistence type="predicted"/>
<dbReference type="Proteomes" id="UP000663828">
    <property type="component" value="Unassembled WGS sequence"/>
</dbReference>
<dbReference type="AlphaFoldDB" id="A0A815G932"/>
<evidence type="ECO:0000313" key="1">
    <source>
        <dbReference type="EMBL" id="CAF1023950.1"/>
    </source>
</evidence>
<reference evidence="2" key="1">
    <citation type="submission" date="2021-02" db="EMBL/GenBank/DDBJ databases">
        <authorList>
            <person name="Nowell W R."/>
        </authorList>
    </citation>
    <scope>NUCLEOTIDE SEQUENCE</scope>
</reference>
<gene>
    <name evidence="2" type="ORF">EDS130_LOCUS32431</name>
    <name evidence="1" type="ORF">XAT740_LOCUS14386</name>
</gene>
<accession>A0A815G932</accession>
<sequence>MSRATIITSSYASSPVTVLYTGNYVRYAPTSSYITVVDQIRKPVILTQEIVDYGAPLIIQQPDYYVVDSSPIIVSDYAPRSYVRYGVSSSRCCCRSCLY</sequence>
<name>A0A815G932_ADIRI</name>
<keyword evidence="3" id="KW-1185">Reference proteome</keyword>
<comment type="caution">
    <text evidence="2">The sequence shown here is derived from an EMBL/GenBank/DDBJ whole genome shotgun (WGS) entry which is preliminary data.</text>
</comment>
<protein>
    <submittedName>
        <fullName evidence="2">Uncharacterized protein</fullName>
    </submittedName>
</protein>
<evidence type="ECO:0000313" key="4">
    <source>
        <dbReference type="Proteomes" id="UP000663852"/>
    </source>
</evidence>
<evidence type="ECO:0000313" key="3">
    <source>
        <dbReference type="Proteomes" id="UP000663828"/>
    </source>
</evidence>
<dbReference type="EMBL" id="CAJNOJ010000249">
    <property type="protein sequence ID" value="CAF1335444.1"/>
    <property type="molecule type" value="Genomic_DNA"/>
</dbReference>
<dbReference type="Proteomes" id="UP000663852">
    <property type="component" value="Unassembled WGS sequence"/>
</dbReference>